<feature type="transmembrane region" description="Helical" evidence="8">
    <location>
        <begin position="258"/>
        <end position="275"/>
    </location>
</feature>
<reference evidence="11" key="1">
    <citation type="submission" date="2025-08" db="UniProtKB">
        <authorList>
            <consortium name="RefSeq"/>
        </authorList>
    </citation>
    <scope>IDENTIFICATION</scope>
    <source>
        <tissue evidence="11">Adult</tissue>
    </source>
</reference>
<sequence length="435" mass="48305">MEQFAAQIRQQQAEQQQQQQQSSAALAAVEQHELQQQHSTIVVVDEDNDELPAIEATIIDIPMPAAPAHSCPADTAPAPAPSTALSSSSLSSSSSSCYDTDSSTTSSTCCARHGEHIYMEKAQQQQQQQKSQQQQQQEQHQQKAKYACNADAEVSYLKSEYRLHWPFFMLAISIIEVAIFAYDSATVPGTEATRELIPHMPIASDSVFIYRPDRRLQVWRFLSYMFLHANWFHLGFNVIIQLFYGIPLEVMHGSARIGIIYCAGVFAGSLGTSVVDSEVYLVGASGGVYAMLAAHLANITLNYRQMRYAVAQLLSVLIFVSCDLGYALYSQYLDAEEVTKPTPLEHTWPNIDPPPVSYVAHMTGALAGFTIGLLVLKNFEHRAYENLIWWLALGVYSAFTVFAIVFNLINTMTGQLVEERSEVVAQQLLYDLGVS</sequence>
<feature type="compositionally biased region" description="Low complexity" evidence="7">
    <location>
        <begin position="1"/>
        <end position="29"/>
    </location>
</feature>
<proteinExistence type="inferred from homology"/>
<dbReference type="GO" id="GO:0016020">
    <property type="term" value="C:membrane"/>
    <property type="evidence" value="ECO:0007669"/>
    <property type="project" value="UniProtKB-SubCell"/>
</dbReference>
<evidence type="ECO:0000256" key="3">
    <source>
        <dbReference type="ARBA" id="ARBA00022692"/>
    </source>
</evidence>
<feature type="transmembrane region" description="Helical" evidence="8">
    <location>
        <begin position="308"/>
        <end position="329"/>
    </location>
</feature>
<organism evidence="10 11">
    <name type="scientific">Bactrocera dorsalis</name>
    <name type="common">Oriental fruit fly</name>
    <name type="synonym">Dacus dorsalis</name>
    <dbReference type="NCBI Taxonomy" id="27457"/>
    <lineage>
        <taxon>Eukaryota</taxon>
        <taxon>Metazoa</taxon>
        <taxon>Ecdysozoa</taxon>
        <taxon>Arthropoda</taxon>
        <taxon>Hexapoda</taxon>
        <taxon>Insecta</taxon>
        <taxon>Pterygota</taxon>
        <taxon>Neoptera</taxon>
        <taxon>Endopterygota</taxon>
        <taxon>Diptera</taxon>
        <taxon>Brachycera</taxon>
        <taxon>Muscomorpha</taxon>
        <taxon>Tephritoidea</taxon>
        <taxon>Tephritidae</taxon>
        <taxon>Bactrocera</taxon>
        <taxon>Bactrocera</taxon>
    </lineage>
</organism>
<dbReference type="Gene3D" id="1.20.1540.10">
    <property type="entry name" value="Rhomboid-like"/>
    <property type="match status" value="1"/>
</dbReference>
<dbReference type="InParanoid" id="A0A6I9V4V6"/>
<evidence type="ECO:0000313" key="10">
    <source>
        <dbReference type="Proteomes" id="UP001652620"/>
    </source>
</evidence>
<dbReference type="InterPro" id="IPR022764">
    <property type="entry name" value="Peptidase_S54_rhomboid_dom"/>
</dbReference>
<keyword evidence="10" id="KW-1185">Reference proteome</keyword>
<dbReference type="AlphaFoldDB" id="A0A6I9V4V6"/>
<dbReference type="PANTHER" id="PTHR45840:SF2">
    <property type="entry name" value="PROTEIN RHOMBOID-RELATED"/>
    <property type="match status" value="1"/>
</dbReference>
<evidence type="ECO:0000259" key="9">
    <source>
        <dbReference type="Pfam" id="PF01694"/>
    </source>
</evidence>
<dbReference type="FunCoup" id="A0A6I9V4V6">
    <property type="interactions" value="10"/>
</dbReference>
<feature type="domain" description="Peptidase S54 rhomboid" evidence="9">
    <location>
        <begin position="217"/>
        <end position="377"/>
    </location>
</feature>
<dbReference type="Proteomes" id="UP001652620">
    <property type="component" value="Chromosome 5"/>
</dbReference>
<dbReference type="GO" id="GO:0006508">
    <property type="term" value="P:proteolysis"/>
    <property type="evidence" value="ECO:0007669"/>
    <property type="project" value="UniProtKB-KW"/>
</dbReference>
<gene>
    <name evidence="11" type="primary">LOC105226448</name>
</gene>
<feature type="transmembrane region" description="Helical" evidence="8">
    <location>
        <begin position="163"/>
        <end position="182"/>
    </location>
</feature>
<keyword evidence="3 8" id="KW-0812">Transmembrane</keyword>
<dbReference type="PANTHER" id="PTHR45840">
    <property type="entry name" value="RHOMBOID-RELATED PROTEIN"/>
    <property type="match status" value="1"/>
</dbReference>
<evidence type="ECO:0000256" key="4">
    <source>
        <dbReference type="ARBA" id="ARBA00022989"/>
    </source>
</evidence>
<dbReference type="InterPro" id="IPR051739">
    <property type="entry name" value="Rhomboid_IM_Serine_Proteases"/>
</dbReference>
<evidence type="ECO:0000256" key="5">
    <source>
        <dbReference type="ARBA" id="ARBA00023136"/>
    </source>
</evidence>
<evidence type="ECO:0000256" key="8">
    <source>
        <dbReference type="SAM" id="Phobius"/>
    </source>
</evidence>
<dbReference type="OrthoDB" id="418595at2759"/>
<feature type="transmembrane region" description="Helical" evidence="8">
    <location>
        <begin position="281"/>
        <end position="301"/>
    </location>
</feature>
<evidence type="ECO:0000256" key="2">
    <source>
        <dbReference type="ARBA" id="ARBA00009045"/>
    </source>
</evidence>
<name>A0A6I9V4V6_BACDO</name>
<feature type="transmembrane region" description="Helical" evidence="8">
    <location>
        <begin position="221"/>
        <end position="246"/>
    </location>
</feature>
<feature type="region of interest" description="Disordered" evidence="7">
    <location>
        <begin position="1"/>
        <end position="31"/>
    </location>
</feature>
<evidence type="ECO:0000256" key="7">
    <source>
        <dbReference type="SAM" id="MobiDB-lite"/>
    </source>
</evidence>
<dbReference type="Pfam" id="PF01694">
    <property type="entry name" value="Rhomboid"/>
    <property type="match status" value="1"/>
</dbReference>
<dbReference type="SUPFAM" id="SSF144091">
    <property type="entry name" value="Rhomboid-like"/>
    <property type="match status" value="1"/>
</dbReference>
<feature type="region of interest" description="Disordered" evidence="7">
    <location>
        <begin position="67"/>
        <end position="105"/>
    </location>
</feature>
<feature type="compositionally biased region" description="Low complexity" evidence="7">
    <location>
        <begin position="70"/>
        <end position="105"/>
    </location>
</feature>
<dbReference type="GO" id="GO:0004252">
    <property type="term" value="F:serine-type endopeptidase activity"/>
    <property type="evidence" value="ECO:0007669"/>
    <property type="project" value="UniProtKB-UniRule"/>
</dbReference>
<comment type="similarity">
    <text evidence="2">Belongs to the peptidase S54 family.</text>
</comment>
<keyword evidence="5 8" id="KW-0472">Membrane</keyword>
<evidence type="ECO:0000313" key="11">
    <source>
        <dbReference type="RefSeq" id="XP_011203623.2"/>
    </source>
</evidence>
<comment type="subcellular location">
    <subcellularLocation>
        <location evidence="1">Membrane</location>
        <topology evidence="1">Multi-pass membrane protein</topology>
    </subcellularLocation>
</comment>
<dbReference type="InterPro" id="IPR035952">
    <property type="entry name" value="Rhomboid-like_sf"/>
</dbReference>
<dbReference type="KEGG" id="bdr:105226448"/>
<feature type="transmembrane region" description="Helical" evidence="8">
    <location>
        <begin position="358"/>
        <end position="376"/>
    </location>
</feature>
<dbReference type="GeneID" id="105226448"/>
<accession>A0A6I9V4V6</accession>
<keyword evidence="4 8" id="KW-1133">Transmembrane helix</keyword>
<evidence type="ECO:0000256" key="1">
    <source>
        <dbReference type="ARBA" id="ARBA00004141"/>
    </source>
</evidence>
<protein>
    <submittedName>
        <fullName evidence="11">Protein rhomboid</fullName>
    </submittedName>
</protein>
<evidence type="ECO:0000256" key="6">
    <source>
        <dbReference type="PIRSR" id="PIRSR037470-50"/>
    </source>
</evidence>
<feature type="active site" evidence="6">
    <location>
        <position position="361"/>
    </location>
</feature>
<dbReference type="RefSeq" id="XP_011203623.2">
    <property type="nucleotide sequence ID" value="XM_011205321.3"/>
</dbReference>
<feature type="transmembrane region" description="Helical" evidence="8">
    <location>
        <begin position="388"/>
        <end position="409"/>
    </location>
</feature>
<feature type="active site" description="Nucleophile" evidence="6">
    <location>
        <position position="285"/>
    </location>
</feature>